<dbReference type="Proteomes" id="UP000030645">
    <property type="component" value="Unassembled WGS sequence"/>
</dbReference>
<dbReference type="OrthoDB" id="1894389at2759"/>
<proteinExistence type="predicted"/>
<dbReference type="AlphaFoldDB" id="W9S0A3"/>
<evidence type="ECO:0000256" key="4">
    <source>
        <dbReference type="ARBA" id="ARBA00023136"/>
    </source>
</evidence>
<dbReference type="GO" id="GO:0098542">
    <property type="term" value="P:defense response to other organism"/>
    <property type="evidence" value="ECO:0007669"/>
    <property type="project" value="InterPro"/>
</dbReference>
<sequence>METEKINHQPTQPLAPPHAYIRSDMEMESLSAQEHIRKKRRNRLLFVTSFAVTLVILIIVYAIVVTRYKTPKFRLRSASFTSFQVGNSTDPSFSFVMNSQFTIRNRNFGRYKYEDATVVFEYRGLAVGQAYIDDARVRPRTTKKVNATVVLDSSSLVGDSGAFDQLGKDIGEGVLVLNSSSELKGKVRVLKVIRKTKYSRLNCTMNVVIASRSVQNLICQ</sequence>
<dbReference type="KEGG" id="mnt:21397358"/>
<evidence type="ECO:0000256" key="5">
    <source>
        <dbReference type="SAM" id="Phobius"/>
    </source>
</evidence>
<keyword evidence="2 5" id="KW-0812">Transmembrane</keyword>
<dbReference type="GO" id="GO:0016020">
    <property type="term" value="C:membrane"/>
    <property type="evidence" value="ECO:0007669"/>
    <property type="project" value="UniProtKB-SubCell"/>
</dbReference>
<evidence type="ECO:0000256" key="2">
    <source>
        <dbReference type="ARBA" id="ARBA00022692"/>
    </source>
</evidence>
<dbReference type="PANTHER" id="PTHR31234:SF2">
    <property type="entry name" value="OS05G0199100 PROTEIN"/>
    <property type="match status" value="1"/>
</dbReference>
<dbReference type="STRING" id="981085.W9S0A3"/>
<reference evidence="8" key="1">
    <citation type="submission" date="2013-01" db="EMBL/GenBank/DDBJ databases">
        <title>Draft Genome Sequence of a Mulberry Tree, Morus notabilis C.K. Schneid.</title>
        <authorList>
            <person name="He N."/>
            <person name="Zhao S."/>
        </authorList>
    </citation>
    <scope>NUCLEOTIDE SEQUENCE</scope>
</reference>
<name>W9S0A3_9ROSA</name>
<dbReference type="InterPro" id="IPR044839">
    <property type="entry name" value="NDR1-like"/>
</dbReference>
<evidence type="ECO:0000313" key="8">
    <source>
        <dbReference type="Proteomes" id="UP000030645"/>
    </source>
</evidence>
<gene>
    <name evidence="7" type="ORF">L484_014209</name>
</gene>
<keyword evidence="3 5" id="KW-1133">Transmembrane helix</keyword>
<organism evidence="7 8">
    <name type="scientific">Morus notabilis</name>
    <dbReference type="NCBI Taxonomy" id="981085"/>
    <lineage>
        <taxon>Eukaryota</taxon>
        <taxon>Viridiplantae</taxon>
        <taxon>Streptophyta</taxon>
        <taxon>Embryophyta</taxon>
        <taxon>Tracheophyta</taxon>
        <taxon>Spermatophyta</taxon>
        <taxon>Magnoliopsida</taxon>
        <taxon>eudicotyledons</taxon>
        <taxon>Gunneridae</taxon>
        <taxon>Pentapetalae</taxon>
        <taxon>rosids</taxon>
        <taxon>fabids</taxon>
        <taxon>Rosales</taxon>
        <taxon>Moraceae</taxon>
        <taxon>Moreae</taxon>
        <taxon>Morus</taxon>
    </lineage>
</organism>
<dbReference type="eggNOG" id="ENOG502SN9T">
    <property type="taxonomic scope" value="Eukaryota"/>
</dbReference>
<evidence type="ECO:0000259" key="6">
    <source>
        <dbReference type="Pfam" id="PF03168"/>
    </source>
</evidence>
<comment type="subcellular location">
    <subcellularLocation>
        <location evidence="1">Membrane</location>
        <topology evidence="1">Single-pass membrane protein</topology>
    </subcellularLocation>
</comment>
<accession>W9S0A3</accession>
<feature type="transmembrane region" description="Helical" evidence="5">
    <location>
        <begin position="44"/>
        <end position="64"/>
    </location>
</feature>
<evidence type="ECO:0000256" key="3">
    <source>
        <dbReference type="ARBA" id="ARBA00022989"/>
    </source>
</evidence>
<dbReference type="PANTHER" id="PTHR31234">
    <property type="entry name" value="LATE EMBRYOGENESIS ABUNDANT (LEA) HYDROXYPROLINE-RICH GLYCOPROTEIN FAMILY"/>
    <property type="match status" value="1"/>
</dbReference>
<dbReference type="EMBL" id="KE345548">
    <property type="protein sequence ID" value="EXC05941.1"/>
    <property type="molecule type" value="Genomic_DNA"/>
</dbReference>
<dbReference type="InterPro" id="IPR004864">
    <property type="entry name" value="LEA_2"/>
</dbReference>
<keyword evidence="8" id="KW-1185">Reference proteome</keyword>
<keyword evidence="4 5" id="KW-0472">Membrane</keyword>
<feature type="domain" description="Late embryogenesis abundant protein LEA-2 subgroup" evidence="6">
    <location>
        <begin position="101"/>
        <end position="204"/>
    </location>
</feature>
<evidence type="ECO:0000313" key="7">
    <source>
        <dbReference type="EMBL" id="EXC05941.1"/>
    </source>
</evidence>
<evidence type="ECO:0000256" key="1">
    <source>
        <dbReference type="ARBA" id="ARBA00004167"/>
    </source>
</evidence>
<dbReference type="Pfam" id="PF03168">
    <property type="entry name" value="LEA_2"/>
    <property type="match status" value="1"/>
</dbReference>
<protein>
    <recommendedName>
        <fullName evidence="6">Late embryogenesis abundant protein LEA-2 subgroup domain-containing protein</fullName>
    </recommendedName>
</protein>